<dbReference type="EMBL" id="CP034464">
    <property type="protein sequence ID" value="AZP11260.1"/>
    <property type="molecule type" value="Genomic_DNA"/>
</dbReference>
<keyword evidence="2" id="KW-1185">Reference proteome</keyword>
<dbReference type="Proteomes" id="UP000275663">
    <property type="component" value="Chromosome"/>
</dbReference>
<dbReference type="KEGG" id="upv:EJN92_04110"/>
<name>A0A3Q9BQ84_9BURK</name>
<dbReference type="AlphaFoldDB" id="A0A3Q9BQ84"/>
<evidence type="ECO:0000313" key="1">
    <source>
        <dbReference type="EMBL" id="AZP11260.1"/>
    </source>
</evidence>
<proteinExistence type="predicted"/>
<accession>A0A3Q9BQ84</accession>
<protein>
    <submittedName>
        <fullName evidence="1">Uncharacterized protein</fullName>
    </submittedName>
</protein>
<evidence type="ECO:0000313" key="2">
    <source>
        <dbReference type="Proteomes" id="UP000275663"/>
    </source>
</evidence>
<gene>
    <name evidence="1" type="ORF">EJN92_04110</name>
</gene>
<reference evidence="1 2" key="1">
    <citation type="journal article" date="2011" name="Int. J. Syst. Evol. Microbiol.">
        <title>Description of Undibacterium oligocarboniphilum sp. nov., isolated from purified water, and Undibacterium pigrum strain CCUG 49012 as the type strain of Undibacterium parvum sp. nov., and emended descriptions of the genus Undibacterium and the species Undibacterium pigrum.</title>
        <authorList>
            <person name="Eder W."/>
            <person name="Wanner G."/>
            <person name="Ludwig W."/>
            <person name="Busse H.J."/>
            <person name="Ziemke-Kageler F."/>
            <person name="Lang E."/>
        </authorList>
    </citation>
    <scope>NUCLEOTIDE SEQUENCE [LARGE SCALE GENOMIC DNA]</scope>
    <source>
        <strain evidence="1 2">DSM 23061</strain>
    </source>
</reference>
<sequence>MAKTKINPDKSRQKQRVVAASIKRSDCVTRAEVYGIGGRNSTAAALAKLFMMFWIRLCGALL</sequence>
<organism evidence="1 2">
    <name type="scientific">Undibacterium parvum</name>
    <dbReference type="NCBI Taxonomy" id="401471"/>
    <lineage>
        <taxon>Bacteria</taxon>
        <taxon>Pseudomonadati</taxon>
        <taxon>Pseudomonadota</taxon>
        <taxon>Betaproteobacteria</taxon>
        <taxon>Burkholderiales</taxon>
        <taxon>Oxalobacteraceae</taxon>
        <taxon>Undibacterium</taxon>
    </lineage>
</organism>